<dbReference type="InterPro" id="IPR005225">
    <property type="entry name" value="Small_GTP-bd"/>
</dbReference>
<evidence type="ECO:0000256" key="7">
    <source>
        <dbReference type="ARBA" id="ARBA00023134"/>
    </source>
</evidence>
<keyword evidence="6" id="KW-0653">Protein transport</keyword>
<accession>A0A1U8INY5</accession>
<evidence type="ECO:0000256" key="6">
    <source>
        <dbReference type="ARBA" id="ARBA00022927"/>
    </source>
</evidence>
<reference evidence="13" key="1">
    <citation type="journal article" date="2020" name="Nat. Genet.">
        <title>Genomic diversifications of five Gossypium allopolyploid species and their impact on cotton improvement.</title>
        <authorList>
            <person name="Chen Z.J."/>
            <person name="Sreedasyam A."/>
            <person name="Ando A."/>
            <person name="Song Q."/>
            <person name="De Santiago L.M."/>
            <person name="Hulse-Kemp A.M."/>
            <person name="Ding M."/>
            <person name="Ye W."/>
            <person name="Kirkbride R.C."/>
            <person name="Jenkins J."/>
            <person name="Plott C."/>
            <person name="Lovell J."/>
            <person name="Lin Y.M."/>
            <person name="Vaughn R."/>
            <person name="Liu B."/>
            <person name="Simpson S."/>
            <person name="Scheffler B.E."/>
            <person name="Wen L."/>
            <person name="Saski C.A."/>
            <person name="Grover C.E."/>
            <person name="Hu G."/>
            <person name="Conover J.L."/>
            <person name="Carlson J.W."/>
            <person name="Shu S."/>
            <person name="Boston L.B."/>
            <person name="Williams M."/>
            <person name="Peterson D.G."/>
            <person name="McGee K."/>
            <person name="Jones D.C."/>
            <person name="Wendel J.F."/>
            <person name="Stelly D.M."/>
            <person name="Grimwood J."/>
            <person name="Schmutz J."/>
        </authorList>
    </citation>
    <scope>NUCLEOTIDE SEQUENCE [LARGE SCALE GENOMIC DNA]</scope>
    <source>
        <strain evidence="13">cv. TM-1</strain>
    </source>
</reference>
<comment type="similarity">
    <text evidence="2">Belongs to the small GTPase superfamily. Rab family.</text>
</comment>
<dbReference type="GO" id="GO:0005794">
    <property type="term" value="C:Golgi apparatus"/>
    <property type="evidence" value="ECO:0000318"/>
    <property type="project" value="GO_Central"/>
</dbReference>
<sequence>MGSSSEQQSSENYDFTFKILSIGDSGVGKTSLIASFISAFSQYSAPTIGVDFKIKFLTVGGKRLKLTIWDTAGQERFRTLTSSYYRGAHGIIFAYDVTRRETFTNLSDVWAKEVELYSTNQDCVKILVGNKIDRESERAVSKEEGIELAKELGCTFIECSAKTGQNVQQCFEDLSLKIMEVRSLLEKGSTGGKGHILKPQPAGNPGPGLRRPGPPPDCCA</sequence>
<dbReference type="Pfam" id="PF00071">
    <property type="entry name" value="Ras"/>
    <property type="match status" value="1"/>
</dbReference>
<dbReference type="GO" id="GO:0005525">
    <property type="term" value="F:GTP binding"/>
    <property type="evidence" value="ECO:0007669"/>
    <property type="project" value="UniProtKB-KW"/>
</dbReference>
<dbReference type="SMART" id="SM00177">
    <property type="entry name" value="ARF"/>
    <property type="match status" value="1"/>
</dbReference>
<keyword evidence="10" id="KW-0636">Prenylation</keyword>
<evidence type="ECO:0000256" key="2">
    <source>
        <dbReference type="ARBA" id="ARBA00006270"/>
    </source>
</evidence>
<evidence type="ECO:0000256" key="1">
    <source>
        <dbReference type="ARBA" id="ARBA00004342"/>
    </source>
</evidence>
<evidence type="ECO:0000256" key="5">
    <source>
        <dbReference type="ARBA" id="ARBA00022741"/>
    </source>
</evidence>
<evidence type="ECO:0000256" key="11">
    <source>
        <dbReference type="ARBA" id="ARBA00060176"/>
    </source>
</evidence>
<dbReference type="RefSeq" id="XP_016679835.1">
    <property type="nucleotide sequence ID" value="XM_016824346.2"/>
</dbReference>
<dbReference type="SMART" id="SM00174">
    <property type="entry name" value="RHO"/>
    <property type="match status" value="1"/>
</dbReference>
<dbReference type="SMR" id="A0A1U8INY5"/>
<dbReference type="PaxDb" id="3635-A0A1U8INY5"/>
<dbReference type="AlphaFoldDB" id="A0A1U8INY5"/>
<dbReference type="GeneID" id="107898799"/>
<dbReference type="STRING" id="3635.A0A1U8INY5"/>
<evidence type="ECO:0000256" key="3">
    <source>
        <dbReference type="ARBA" id="ARBA00022448"/>
    </source>
</evidence>
<dbReference type="Gene3D" id="3.40.50.300">
    <property type="entry name" value="P-loop containing nucleotide triphosphate hydrolases"/>
    <property type="match status" value="1"/>
</dbReference>
<dbReference type="PRINTS" id="PR00449">
    <property type="entry name" value="RASTRNSFRMNG"/>
</dbReference>
<dbReference type="CDD" id="cd01863">
    <property type="entry name" value="Rab18"/>
    <property type="match status" value="1"/>
</dbReference>
<dbReference type="PROSITE" id="PS51420">
    <property type="entry name" value="RHO"/>
    <property type="match status" value="1"/>
</dbReference>
<dbReference type="PANTHER" id="PTHR47977">
    <property type="entry name" value="RAS-RELATED PROTEIN RAB"/>
    <property type="match status" value="1"/>
</dbReference>
<dbReference type="OrthoDB" id="9989112at2759"/>
<dbReference type="KEGG" id="ghi:107898799"/>
<dbReference type="InterPro" id="IPR001806">
    <property type="entry name" value="Small_GTPase"/>
</dbReference>
<dbReference type="InterPro" id="IPR050227">
    <property type="entry name" value="Rab"/>
</dbReference>
<dbReference type="InterPro" id="IPR027417">
    <property type="entry name" value="P-loop_NTPase"/>
</dbReference>
<evidence type="ECO:0000256" key="9">
    <source>
        <dbReference type="ARBA" id="ARBA00023288"/>
    </source>
</evidence>
<dbReference type="SMART" id="SM00176">
    <property type="entry name" value="RAN"/>
    <property type="match status" value="1"/>
</dbReference>
<dbReference type="GO" id="GO:0003924">
    <property type="term" value="F:GTPase activity"/>
    <property type="evidence" value="ECO:0000318"/>
    <property type="project" value="GO_Central"/>
</dbReference>
<keyword evidence="3" id="KW-0813">Transport</keyword>
<proteinExistence type="inferred from homology"/>
<evidence type="ECO:0000256" key="4">
    <source>
        <dbReference type="ARBA" id="ARBA00022475"/>
    </source>
</evidence>
<dbReference type="SUPFAM" id="SSF52540">
    <property type="entry name" value="P-loop containing nucleoside triphosphate hydrolases"/>
    <property type="match status" value="1"/>
</dbReference>
<dbReference type="FunFam" id="3.40.50.300:FF:000456">
    <property type="entry name" value="Ras-related protein RABC1"/>
    <property type="match status" value="1"/>
</dbReference>
<keyword evidence="13" id="KW-1185">Reference proteome</keyword>
<dbReference type="OMA" id="IIFAYDV"/>
<protein>
    <submittedName>
        <fullName evidence="14">Ras-related protein RABC2a isoform X1</fullName>
    </submittedName>
</protein>
<keyword evidence="4" id="KW-1003">Cell membrane</keyword>
<keyword evidence="7" id="KW-0342">GTP-binding</keyword>
<dbReference type="GO" id="GO:0006886">
    <property type="term" value="P:intracellular protein transport"/>
    <property type="evidence" value="ECO:0000318"/>
    <property type="project" value="GO_Central"/>
</dbReference>
<dbReference type="PROSITE" id="PS51419">
    <property type="entry name" value="RAB"/>
    <property type="match status" value="1"/>
</dbReference>
<comment type="function">
    <text evidence="11">Intracellular vesicle trafficking and protein transport.</text>
</comment>
<dbReference type="GO" id="GO:0005886">
    <property type="term" value="C:plasma membrane"/>
    <property type="evidence" value="ECO:0007669"/>
    <property type="project" value="UniProtKB-SubCell"/>
</dbReference>
<evidence type="ECO:0000256" key="8">
    <source>
        <dbReference type="ARBA" id="ARBA00023136"/>
    </source>
</evidence>
<keyword evidence="8" id="KW-0472">Membrane</keyword>
<keyword evidence="5" id="KW-0547">Nucleotide-binding</keyword>
<feature type="region of interest" description="Disordered" evidence="12">
    <location>
        <begin position="188"/>
        <end position="220"/>
    </location>
</feature>
<feature type="compositionally biased region" description="Low complexity" evidence="12">
    <location>
        <begin position="201"/>
        <end position="211"/>
    </location>
</feature>
<dbReference type="Proteomes" id="UP000818029">
    <property type="component" value="Chromosome D11"/>
</dbReference>
<dbReference type="PROSITE" id="PS51421">
    <property type="entry name" value="RAS"/>
    <property type="match status" value="1"/>
</dbReference>
<comment type="subcellular location">
    <subcellularLocation>
        <location evidence="1">Cell membrane</location>
        <topology evidence="1">Lipid-anchor</topology>
        <orientation evidence="1">Cytoplasmic side</orientation>
    </subcellularLocation>
</comment>
<name>A0A1U8INY5_GOSHI</name>
<keyword evidence="9" id="KW-0449">Lipoprotein</keyword>
<organism evidence="13 14">
    <name type="scientific">Gossypium hirsutum</name>
    <name type="common">Upland cotton</name>
    <name type="synonym">Gossypium mexicanum</name>
    <dbReference type="NCBI Taxonomy" id="3635"/>
    <lineage>
        <taxon>Eukaryota</taxon>
        <taxon>Viridiplantae</taxon>
        <taxon>Streptophyta</taxon>
        <taxon>Embryophyta</taxon>
        <taxon>Tracheophyta</taxon>
        <taxon>Spermatophyta</taxon>
        <taxon>Magnoliopsida</taxon>
        <taxon>eudicotyledons</taxon>
        <taxon>Gunneridae</taxon>
        <taxon>Pentapetalae</taxon>
        <taxon>rosids</taxon>
        <taxon>malvids</taxon>
        <taxon>Malvales</taxon>
        <taxon>Malvaceae</taxon>
        <taxon>Malvoideae</taxon>
        <taxon>Gossypium</taxon>
    </lineage>
</organism>
<gene>
    <name evidence="14" type="primary">LOC107898799</name>
</gene>
<evidence type="ECO:0000313" key="14">
    <source>
        <dbReference type="RefSeq" id="XP_016679835.1"/>
    </source>
</evidence>
<evidence type="ECO:0000256" key="12">
    <source>
        <dbReference type="SAM" id="MobiDB-lite"/>
    </source>
</evidence>
<dbReference type="NCBIfam" id="TIGR00231">
    <property type="entry name" value="small_GTP"/>
    <property type="match status" value="1"/>
</dbReference>
<dbReference type="SMART" id="SM00175">
    <property type="entry name" value="RAB"/>
    <property type="match status" value="1"/>
</dbReference>
<reference evidence="14" key="2">
    <citation type="submission" date="2025-08" db="UniProtKB">
        <authorList>
            <consortium name="RefSeq"/>
        </authorList>
    </citation>
    <scope>IDENTIFICATION</scope>
</reference>
<evidence type="ECO:0000313" key="13">
    <source>
        <dbReference type="Proteomes" id="UP000818029"/>
    </source>
</evidence>
<dbReference type="SMART" id="SM00173">
    <property type="entry name" value="RAS"/>
    <property type="match status" value="1"/>
</dbReference>
<evidence type="ECO:0000256" key="10">
    <source>
        <dbReference type="ARBA" id="ARBA00023289"/>
    </source>
</evidence>
<dbReference type="GO" id="GO:0012505">
    <property type="term" value="C:endomembrane system"/>
    <property type="evidence" value="ECO:0000318"/>
    <property type="project" value="GO_Central"/>
</dbReference>